<dbReference type="EMBL" id="JBHSSI010000075">
    <property type="protein sequence ID" value="MFC6261656.1"/>
    <property type="molecule type" value="Genomic_DNA"/>
</dbReference>
<keyword evidence="4 6" id="KW-0456">Lyase</keyword>
<gene>
    <name evidence="6" type="ORF">ACFP1C_12000</name>
</gene>
<dbReference type="EC" id="4.1.2.14" evidence="6"/>
<comment type="subunit">
    <text evidence="3">Homotrimer.</text>
</comment>
<dbReference type="Pfam" id="PF01081">
    <property type="entry name" value="Aldolase"/>
    <property type="match status" value="1"/>
</dbReference>
<comment type="caution">
    <text evidence="6">The sequence shown here is derived from an EMBL/GenBank/DDBJ whole genome shotgun (WGS) entry which is preliminary data.</text>
</comment>
<keyword evidence="5" id="KW-0119">Carbohydrate metabolism</keyword>
<evidence type="ECO:0000256" key="4">
    <source>
        <dbReference type="ARBA" id="ARBA00023239"/>
    </source>
</evidence>
<dbReference type="RefSeq" id="WP_125688567.1">
    <property type="nucleotide sequence ID" value="NZ_JBHSSI010000075.1"/>
</dbReference>
<name>A0ABW1TIG7_9LACO</name>
<dbReference type="Proteomes" id="UP001596283">
    <property type="component" value="Unassembled WGS sequence"/>
</dbReference>
<accession>A0ABW1TIG7</accession>
<evidence type="ECO:0000256" key="5">
    <source>
        <dbReference type="ARBA" id="ARBA00023277"/>
    </source>
</evidence>
<evidence type="ECO:0000256" key="1">
    <source>
        <dbReference type="ARBA" id="ARBA00004761"/>
    </source>
</evidence>
<dbReference type="CDD" id="cd00452">
    <property type="entry name" value="KDPG_aldolase"/>
    <property type="match status" value="1"/>
</dbReference>
<evidence type="ECO:0000256" key="2">
    <source>
        <dbReference type="ARBA" id="ARBA00006906"/>
    </source>
</evidence>
<dbReference type="PANTHER" id="PTHR30246">
    <property type="entry name" value="2-KETO-3-DEOXY-6-PHOSPHOGLUCONATE ALDOLASE"/>
    <property type="match status" value="1"/>
</dbReference>
<dbReference type="GO" id="GO:0008675">
    <property type="term" value="F:2-dehydro-3-deoxy-phosphogluconate aldolase activity"/>
    <property type="evidence" value="ECO:0007669"/>
    <property type="project" value="UniProtKB-EC"/>
</dbReference>
<dbReference type="Gene3D" id="3.20.20.70">
    <property type="entry name" value="Aldolase class I"/>
    <property type="match status" value="1"/>
</dbReference>
<evidence type="ECO:0000256" key="3">
    <source>
        <dbReference type="ARBA" id="ARBA00011233"/>
    </source>
</evidence>
<sequence length="214" mass="22752">MEQSEVFKRVGEIGAVVVVRADSVEASLKIVNACVKGGIKGIELTYSVPNAVEAIKQLHAKYQDTDVLIGAGTVVNTTSAFEAIQAGAEFIVSPTFNAEVAELCHSEAVNYVPGCFSPSEVHHAFSAGFSLVKIFPATVLGPTYLKELHGPFPKIKLMPTGGVNADNLPEWFDAGAYVVGAGGSIVGKGIGDLEGIEKRSREFMKSFKVYQESK</sequence>
<dbReference type="InterPro" id="IPR013785">
    <property type="entry name" value="Aldolase_TIM"/>
</dbReference>
<dbReference type="NCBIfam" id="TIGR01182">
    <property type="entry name" value="eda"/>
    <property type="match status" value="1"/>
</dbReference>
<reference evidence="7" key="1">
    <citation type="journal article" date="2019" name="Int. J. Syst. Evol. Microbiol.">
        <title>The Global Catalogue of Microorganisms (GCM) 10K type strain sequencing project: providing services to taxonomists for standard genome sequencing and annotation.</title>
        <authorList>
            <consortium name="The Broad Institute Genomics Platform"/>
            <consortium name="The Broad Institute Genome Sequencing Center for Infectious Disease"/>
            <person name="Wu L."/>
            <person name="Ma J."/>
        </authorList>
    </citation>
    <scope>NUCLEOTIDE SEQUENCE [LARGE SCALE GENOMIC DNA]</scope>
    <source>
        <strain evidence="7">CCM 8908</strain>
    </source>
</reference>
<dbReference type="SUPFAM" id="SSF51569">
    <property type="entry name" value="Aldolase"/>
    <property type="match status" value="1"/>
</dbReference>
<proteinExistence type="inferred from homology"/>
<evidence type="ECO:0000313" key="7">
    <source>
        <dbReference type="Proteomes" id="UP001596283"/>
    </source>
</evidence>
<organism evidence="6 7">
    <name type="scientific">Levilactobacillus fujinensis</name>
    <dbReference type="NCBI Taxonomy" id="2486024"/>
    <lineage>
        <taxon>Bacteria</taxon>
        <taxon>Bacillati</taxon>
        <taxon>Bacillota</taxon>
        <taxon>Bacilli</taxon>
        <taxon>Lactobacillales</taxon>
        <taxon>Lactobacillaceae</taxon>
        <taxon>Levilactobacillus</taxon>
    </lineage>
</organism>
<evidence type="ECO:0000313" key="6">
    <source>
        <dbReference type="EMBL" id="MFC6261656.1"/>
    </source>
</evidence>
<keyword evidence="7" id="KW-1185">Reference proteome</keyword>
<dbReference type="EC" id="4.1.3.16" evidence="6"/>
<dbReference type="PANTHER" id="PTHR30246:SF1">
    <property type="entry name" value="2-DEHYDRO-3-DEOXY-6-PHOSPHOGALACTONATE ALDOLASE-RELATED"/>
    <property type="match status" value="1"/>
</dbReference>
<comment type="similarity">
    <text evidence="2">Belongs to the KHG/KDPG aldolase family.</text>
</comment>
<dbReference type="InterPro" id="IPR000887">
    <property type="entry name" value="Aldlse_KDPG_KHG"/>
</dbReference>
<dbReference type="GO" id="GO:0008700">
    <property type="term" value="F:(R,S)-4-hydroxy-2-oxoglutarate aldolase activity"/>
    <property type="evidence" value="ECO:0007669"/>
    <property type="project" value="UniProtKB-EC"/>
</dbReference>
<dbReference type="NCBIfam" id="NF005119">
    <property type="entry name" value="PRK06552.1"/>
    <property type="match status" value="1"/>
</dbReference>
<protein>
    <submittedName>
        <fullName evidence="6">Bifunctional 2-keto-4-hydroxyglutarate aldolase/2-keto-3-deoxy-6-phosphogluconate aldolase</fullName>
        <ecNumber evidence="6">4.1.2.14</ecNumber>
        <ecNumber evidence="6">4.1.3.16</ecNumber>
    </submittedName>
</protein>
<comment type="pathway">
    <text evidence="1">Carbohydrate acid metabolism.</text>
</comment>